<dbReference type="GO" id="GO:0016787">
    <property type="term" value="F:hydrolase activity"/>
    <property type="evidence" value="ECO:0007669"/>
    <property type="project" value="UniProtKB-KW"/>
</dbReference>
<dbReference type="InterPro" id="IPR023214">
    <property type="entry name" value="HAD_sf"/>
</dbReference>
<dbReference type="Pfam" id="PF12710">
    <property type="entry name" value="HAD"/>
    <property type="match status" value="1"/>
</dbReference>
<evidence type="ECO:0000313" key="3">
    <source>
        <dbReference type="Proteomes" id="UP001569414"/>
    </source>
</evidence>
<keyword evidence="1" id="KW-0732">Signal</keyword>
<reference evidence="2 3" key="1">
    <citation type="submission" date="2024-08" db="EMBL/GenBank/DDBJ databases">
        <authorList>
            <person name="Ishaq N."/>
        </authorList>
    </citation>
    <scope>NUCLEOTIDE SEQUENCE [LARGE SCALE GENOMIC DNA]</scope>
    <source>
        <strain evidence="2 3">JCM 30400</strain>
    </source>
</reference>
<feature type="chain" id="PRO_5046948020" evidence="1">
    <location>
        <begin position="23"/>
        <end position="342"/>
    </location>
</feature>
<comment type="caution">
    <text evidence="2">The sequence shown here is derived from an EMBL/GenBank/DDBJ whole genome shotgun (WGS) entry which is preliminary data.</text>
</comment>
<protein>
    <submittedName>
        <fullName evidence="2">HAD family hydrolase</fullName>
    </submittedName>
</protein>
<sequence length="342" mass="38440">MGKIKQVLFVLSAFILVNVSIAQEQNGETLATWNNSAAKSAIVNFVDRVTQRDSPDYVPPEQRIAVFDNDGTLWAEKPAYFQLLFAKDEVTRLAPEHPEWKTEQPFAAILNEDMVSLLAQGKGGIEKMIGATHANMTREEFNRVVTSWLNTARNPLTGKHYRDMIYQPMGELLNYLRAKGFKTFIVSGGGTDFIRVFSESLYGIPPEQVIGSRLKARYENDDGHPRVIATDEVEFVNDKEGKPIGISQAIGRRPIFAVGNSDGDLQMLEWTTAGKGPRFGMLIHHTDAKREWAYDRKSRVGHLDKALKAAKYHNWTVVDMAKDWSVVFPPAKRTTSKRGAQN</sequence>
<dbReference type="PANTHER" id="PTHR43344">
    <property type="entry name" value="PHOSPHOSERINE PHOSPHATASE"/>
    <property type="match status" value="1"/>
</dbReference>
<dbReference type="InterPro" id="IPR050582">
    <property type="entry name" value="HAD-like_SerB"/>
</dbReference>
<accession>A0ABV4NMM1</accession>
<dbReference type="InterPro" id="IPR036412">
    <property type="entry name" value="HAD-like_sf"/>
</dbReference>
<dbReference type="Gene3D" id="3.40.50.1000">
    <property type="entry name" value="HAD superfamily/HAD-like"/>
    <property type="match status" value="1"/>
</dbReference>
<keyword evidence="2" id="KW-0378">Hydrolase</keyword>
<keyword evidence="3" id="KW-1185">Reference proteome</keyword>
<dbReference type="RefSeq" id="WP_371843412.1">
    <property type="nucleotide sequence ID" value="NZ_JBGMEL010000008.1"/>
</dbReference>
<feature type="signal peptide" evidence="1">
    <location>
        <begin position="1"/>
        <end position="22"/>
    </location>
</feature>
<dbReference type="Proteomes" id="UP001569414">
    <property type="component" value="Unassembled WGS sequence"/>
</dbReference>
<dbReference type="SUPFAM" id="SSF56784">
    <property type="entry name" value="HAD-like"/>
    <property type="match status" value="1"/>
</dbReference>
<dbReference type="EMBL" id="JBGMEL010000008">
    <property type="protein sequence ID" value="MFA0790794.1"/>
    <property type="molecule type" value="Genomic_DNA"/>
</dbReference>
<evidence type="ECO:0000313" key="2">
    <source>
        <dbReference type="EMBL" id="MFA0790794.1"/>
    </source>
</evidence>
<evidence type="ECO:0000256" key="1">
    <source>
        <dbReference type="SAM" id="SignalP"/>
    </source>
</evidence>
<name>A0ABV4NMM1_9GAMM</name>
<proteinExistence type="predicted"/>
<organism evidence="2 3">
    <name type="scientific">Microbulbifer echini</name>
    <dbReference type="NCBI Taxonomy" id="1529067"/>
    <lineage>
        <taxon>Bacteria</taxon>
        <taxon>Pseudomonadati</taxon>
        <taxon>Pseudomonadota</taxon>
        <taxon>Gammaproteobacteria</taxon>
        <taxon>Cellvibrionales</taxon>
        <taxon>Microbulbiferaceae</taxon>
        <taxon>Microbulbifer</taxon>
    </lineage>
</organism>
<gene>
    <name evidence="2" type="ORF">ACCI51_09580</name>
</gene>